<evidence type="ECO:0000313" key="8">
    <source>
        <dbReference type="Proteomes" id="UP000664521"/>
    </source>
</evidence>
<dbReference type="GO" id="GO:0004252">
    <property type="term" value="F:serine-type endopeptidase activity"/>
    <property type="evidence" value="ECO:0007669"/>
    <property type="project" value="UniProtKB-UniRule"/>
</dbReference>
<protein>
    <recommendedName>
        <fullName evidence="6">Peptidase S8/S53 domain-containing protein</fullName>
    </recommendedName>
</protein>
<dbReference type="Pfam" id="PF00082">
    <property type="entry name" value="Peptidase_S8"/>
    <property type="match status" value="1"/>
</dbReference>
<comment type="similarity">
    <text evidence="1 5">Belongs to the peptidase S8 family.</text>
</comment>
<dbReference type="EMBL" id="CAJPDS010000025">
    <property type="protein sequence ID" value="CAF9920277.1"/>
    <property type="molecule type" value="Genomic_DNA"/>
</dbReference>
<evidence type="ECO:0000256" key="5">
    <source>
        <dbReference type="PROSITE-ProRule" id="PRU01240"/>
    </source>
</evidence>
<feature type="active site" description="Charge relay system" evidence="5">
    <location>
        <position position="561"/>
    </location>
</feature>
<evidence type="ECO:0000313" key="7">
    <source>
        <dbReference type="EMBL" id="CAF9920277.1"/>
    </source>
</evidence>
<gene>
    <name evidence="7" type="ORF">HETSPECPRED_004222</name>
</gene>
<dbReference type="InterPro" id="IPR050131">
    <property type="entry name" value="Peptidase_S8_subtilisin-like"/>
</dbReference>
<dbReference type="SMART" id="SM00248">
    <property type="entry name" value="ANK"/>
    <property type="match status" value="3"/>
</dbReference>
<proteinExistence type="inferred from homology"/>
<accession>A0A8H3F7V4</accession>
<evidence type="ECO:0000256" key="3">
    <source>
        <dbReference type="ARBA" id="ARBA00022801"/>
    </source>
</evidence>
<organism evidence="7 8">
    <name type="scientific">Heterodermia speciosa</name>
    <dbReference type="NCBI Taxonomy" id="116794"/>
    <lineage>
        <taxon>Eukaryota</taxon>
        <taxon>Fungi</taxon>
        <taxon>Dikarya</taxon>
        <taxon>Ascomycota</taxon>
        <taxon>Pezizomycotina</taxon>
        <taxon>Lecanoromycetes</taxon>
        <taxon>OSLEUM clade</taxon>
        <taxon>Lecanoromycetidae</taxon>
        <taxon>Caliciales</taxon>
        <taxon>Physciaceae</taxon>
        <taxon>Heterodermia</taxon>
    </lineage>
</organism>
<feature type="active site" description="Charge relay system" evidence="5">
    <location>
        <position position="745"/>
    </location>
</feature>
<sequence>MSFSSKFSSSTVNTSDVIEEAIRNRDIAAAKSLVTKRNRRQFSYKAWAILIETGVKQLEENLQNEFRSILVELAGEKILTFLRTALQNLDEEPVAVLILERRPELFLQRLDGVDVPFHLAASNAEAQVVEMFLRFVRKKNLWDLVDPGNPKFKGSPTFGNQETQHSTIVEKAAERGHLEVIKMLVNFEPKLLNYGYPLHKAVRGGHVSVVEFLLHVRGDLVEKFTPDPYPRSALFEDRTLGKDDPSSLEIDKLLVARIIRGGGPGKSPRMIKKLLQGPQDQHTEICLDLSIFSQRTHKFRPFVDGLVQEQQLFDVRFHPTLLYVQFPYLNASYQSNEPTAIGPEAEKILQWLKTKKSVTEIIELRVPGSTPRAESEEVIAKALSGITVDILDWRVLDLSIDILLRSQAKDVEELYLYSSGNFGVLQQWSGTEGVTLLPKLKHLEITIIKGMISEELEILYLERLRERLVDVKLANLNGRASPAPQVLFHANAAAWKSSESSVGTRQRLGKLQEYGSRPNVLDLTNSMARTNVTITKLKNFLNFYVGCDREHCEPTKVAIIDNGIDGTLSSLSRRITDGISFVEDWEGRESPWWLASDPHGTQMASFIHQLDPFCQLYIAKVCDESTGIDPDLVAQAIEWAISQKVDIISMSIALPSGIPKLEKAVEAAKRDNIVMVGSRGDRGNNRESVYPADYDEVVSISSLTSFGKRTESTETNAQYFFQGENVSIPAESTYLESQKQVSGSSVATALAAGVAALTLSCRRLGNEEKEMDRVKTVKAVFDRMTMPEKDKYVRPWMVFRDQRLGKPEGLLWLRAQFGENGDFYC</sequence>
<dbReference type="PROSITE" id="PS51892">
    <property type="entry name" value="SUBTILASE"/>
    <property type="match status" value="1"/>
</dbReference>
<dbReference type="InterPro" id="IPR000209">
    <property type="entry name" value="Peptidase_S8/S53_dom"/>
</dbReference>
<evidence type="ECO:0000256" key="4">
    <source>
        <dbReference type="ARBA" id="ARBA00022825"/>
    </source>
</evidence>
<dbReference type="Gene3D" id="3.40.50.200">
    <property type="entry name" value="Peptidase S8/S53 domain"/>
    <property type="match status" value="1"/>
</dbReference>
<dbReference type="Pfam" id="PF12796">
    <property type="entry name" value="Ank_2"/>
    <property type="match status" value="1"/>
</dbReference>
<feature type="domain" description="Peptidase S8/S53" evidence="6">
    <location>
        <begin position="555"/>
        <end position="761"/>
    </location>
</feature>
<keyword evidence="4 5" id="KW-0720">Serine protease</keyword>
<dbReference type="Gene3D" id="1.25.40.20">
    <property type="entry name" value="Ankyrin repeat-containing domain"/>
    <property type="match status" value="1"/>
</dbReference>
<dbReference type="PANTHER" id="PTHR43806">
    <property type="entry name" value="PEPTIDASE S8"/>
    <property type="match status" value="1"/>
</dbReference>
<keyword evidence="2 5" id="KW-0645">Protease</keyword>
<feature type="active site" description="Charge relay system" evidence="5">
    <location>
        <position position="599"/>
    </location>
</feature>
<evidence type="ECO:0000256" key="1">
    <source>
        <dbReference type="ARBA" id="ARBA00011073"/>
    </source>
</evidence>
<name>A0A8H3F7V4_9LECA</name>
<dbReference type="InterPro" id="IPR036770">
    <property type="entry name" value="Ankyrin_rpt-contain_sf"/>
</dbReference>
<evidence type="ECO:0000259" key="6">
    <source>
        <dbReference type="Pfam" id="PF00082"/>
    </source>
</evidence>
<dbReference type="PRINTS" id="PR00723">
    <property type="entry name" value="SUBTILISIN"/>
</dbReference>
<keyword evidence="8" id="KW-1185">Reference proteome</keyword>
<keyword evidence="3 5" id="KW-0378">Hydrolase</keyword>
<dbReference type="AlphaFoldDB" id="A0A8H3F7V4"/>
<comment type="caution">
    <text evidence="7">The sequence shown here is derived from an EMBL/GenBank/DDBJ whole genome shotgun (WGS) entry which is preliminary data.</text>
</comment>
<dbReference type="PANTHER" id="PTHR43806:SF11">
    <property type="entry name" value="CEREVISIN-RELATED"/>
    <property type="match status" value="1"/>
</dbReference>
<dbReference type="InterPro" id="IPR002110">
    <property type="entry name" value="Ankyrin_rpt"/>
</dbReference>
<evidence type="ECO:0000256" key="2">
    <source>
        <dbReference type="ARBA" id="ARBA00022670"/>
    </source>
</evidence>
<dbReference type="InterPro" id="IPR036852">
    <property type="entry name" value="Peptidase_S8/S53_dom_sf"/>
</dbReference>
<dbReference type="OrthoDB" id="3565018at2759"/>
<dbReference type="SUPFAM" id="SSF52743">
    <property type="entry name" value="Subtilisin-like"/>
    <property type="match status" value="1"/>
</dbReference>
<reference evidence="7" key="1">
    <citation type="submission" date="2021-03" db="EMBL/GenBank/DDBJ databases">
        <authorList>
            <person name="Tagirdzhanova G."/>
        </authorList>
    </citation>
    <scope>NUCLEOTIDE SEQUENCE</scope>
</reference>
<dbReference type="SUPFAM" id="SSF48403">
    <property type="entry name" value="Ankyrin repeat"/>
    <property type="match status" value="1"/>
</dbReference>
<dbReference type="Proteomes" id="UP000664521">
    <property type="component" value="Unassembled WGS sequence"/>
</dbReference>
<dbReference type="InterPro" id="IPR015500">
    <property type="entry name" value="Peptidase_S8_subtilisin-rel"/>
</dbReference>
<dbReference type="GO" id="GO:0006508">
    <property type="term" value="P:proteolysis"/>
    <property type="evidence" value="ECO:0007669"/>
    <property type="project" value="UniProtKB-KW"/>
</dbReference>